<protein>
    <submittedName>
        <fullName evidence="6">Unannotated protein</fullName>
    </submittedName>
</protein>
<evidence type="ECO:0000313" key="3">
    <source>
        <dbReference type="EMBL" id="CAB4772140.1"/>
    </source>
</evidence>
<accession>A0A6J7VZQ5</accession>
<dbReference type="NCBIfam" id="NF047719">
    <property type="entry name" value="SCO6745_fam_HTH"/>
    <property type="match status" value="1"/>
</dbReference>
<dbReference type="EMBL" id="CAFBNZ010000004">
    <property type="protein sequence ID" value="CAB4966444.1"/>
    <property type="molecule type" value="Genomic_DNA"/>
</dbReference>
<proteinExistence type="predicted"/>
<dbReference type="EMBL" id="CAFBRX010000093">
    <property type="protein sequence ID" value="CAB5125542.1"/>
    <property type="molecule type" value="Genomic_DNA"/>
</dbReference>
<evidence type="ECO:0000313" key="1">
    <source>
        <dbReference type="EMBL" id="CAB4589684.1"/>
    </source>
</evidence>
<sequence>MDSRELSTKARALGGALEPLIGQVYFSPECHANYVALGFEPSPGDMNGVALPQGDAYFTSRGSLMGQVPGEVVAAAFAVFNPQVVISAVTAGWQITDATTICAARRNGAIGQLERILGAKPGGVNRARPILERAVSVLRPEGRPLFAGTLSQTIPETDLGAVWHFGDMLREYRGDSHTAAWISAGLDATEIGLLTELFWGLPLKSYSRTRAWSEDDFSAAIDRLEERGLISDGAFTQLGRELREQVEVRTDEQMHAVINKIGDDFDHLIAMLTPWSQFVRNFKGYPGSGPHELAKAAAKS</sequence>
<name>A0A6J7VZQ5_9ZZZZ</name>
<dbReference type="InterPro" id="IPR054058">
    <property type="entry name" value="HTH_67"/>
</dbReference>
<gene>
    <name evidence="1" type="ORF">UFOPK1820_00078</name>
    <name evidence="2" type="ORF">UFOPK1960_00431</name>
    <name evidence="3" type="ORF">UFOPK2921_00320</name>
    <name evidence="4" type="ORF">UFOPK3889_00066</name>
    <name evidence="5" type="ORF">UFOPK4275_00187</name>
    <name evidence="6" type="ORF">UFOPK4422_00974</name>
</gene>
<dbReference type="EMBL" id="CAFBQJ010000017">
    <property type="protein sequence ID" value="CAB5045036.1"/>
    <property type="molecule type" value="Genomic_DNA"/>
</dbReference>
<evidence type="ECO:0000313" key="6">
    <source>
        <dbReference type="EMBL" id="CAB5125542.1"/>
    </source>
</evidence>
<evidence type="ECO:0000313" key="4">
    <source>
        <dbReference type="EMBL" id="CAB4966444.1"/>
    </source>
</evidence>
<dbReference type="EMBL" id="CAEZVL010000044">
    <property type="protein sequence ID" value="CAB4626669.1"/>
    <property type="molecule type" value="Genomic_DNA"/>
</dbReference>
<dbReference type="EMBL" id="CAEZZV010000025">
    <property type="protein sequence ID" value="CAB4772140.1"/>
    <property type="molecule type" value="Genomic_DNA"/>
</dbReference>
<evidence type="ECO:0000313" key="5">
    <source>
        <dbReference type="EMBL" id="CAB5045036.1"/>
    </source>
</evidence>
<organism evidence="6">
    <name type="scientific">freshwater metagenome</name>
    <dbReference type="NCBI Taxonomy" id="449393"/>
    <lineage>
        <taxon>unclassified sequences</taxon>
        <taxon>metagenomes</taxon>
        <taxon>ecological metagenomes</taxon>
    </lineage>
</organism>
<reference evidence="6" key="1">
    <citation type="submission" date="2020-05" db="EMBL/GenBank/DDBJ databases">
        <authorList>
            <person name="Chiriac C."/>
            <person name="Salcher M."/>
            <person name="Ghai R."/>
            <person name="Kavagutti S V."/>
        </authorList>
    </citation>
    <scope>NUCLEOTIDE SEQUENCE</scope>
</reference>
<dbReference type="EMBL" id="CAEZUK010000005">
    <property type="protein sequence ID" value="CAB4589684.1"/>
    <property type="molecule type" value="Genomic_DNA"/>
</dbReference>
<dbReference type="AlphaFoldDB" id="A0A6J7VZQ5"/>
<evidence type="ECO:0000313" key="2">
    <source>
        <dbReference type="EMBL" id="CAB4626669.1"/>
    </source>
</evidence>
<dbReference type="Pfam" id="PF21863">
    <property type="entry name" value="HTH_67"/>
    <property type="match status" value="1"/>
</dbReference>